<keyword evidence="1" id="KW-1133">Transmembrane helix</keyword>
<feature type="transmembrane region" description="Helical" evidence="1">
    <location>
        <begin position="21"/>
        <end position="40"/>
    </location>
</feature>
<evidence type="ECO:0000313" key="3">
    <source>
        <dbReference type="Proteomes" id="UP000076532"/>
    </source>
</evidence>
<dbReference type="EMBL" id="KV417870">
    <property type="protein sequence ID" value="KZP05020.1"/>
    <property type="molecule type" value="Genomic_DNA"/>
</dbReference>
<reference evidence="2 3" key="1">
    <citation type="journal article" date="2016" name="Mol. Biol. Evol.">
        <title>Comparative Genomics of Early-Diverging Mushroom-Forming Fungi Provides Insights into the Origins of Lignocellulose Decay Capabilities.</title>
        <authorList>
            <person name="Nagy L.G."/>
            <person name="Riley R."/>
            <person name="Tritt A."/>
            <person name="Adam C."/>
            <person name="Daum C."/>
            <person name="Floudas D."/>
            <person name="Sun H."/>
            <person name="Yadav J.S."/>
            <person name="Pangilinan J."/>
            <person name="Larsson K.H."/>
            <person name="Matsuura K."/>
            <person name="Barry K."/>
            <person name="Labutti K."/>
            <person name="Kuo R."/>
            <person name="Ohm R.A."/>
            <person name="Bhattacharya S.S."/>
            <person name="Shirouzu T."/>
            <person name="Yoshinaga Y."/>
            <person name="Martin F.M."/>
            <person name="Grigoriev I.V."/>
            <person name="Hibbett D.S."/>
        </authorList>
    </citation>
    <scope>NUCLEOTIDE SEQUENCE [LARGE SCALE GENOMIC DNA]</scope>
    <source>
        <strain evidence="2 3">CBS 109695</strain>
    </source>
</reference>
<keyword evidence="1" id="KW-0472">Membrane</keyword>
<name>A0A167VHI2_9AGAM</name>
<protein>
    <submittedName>
        <fullName evidence="2">Uncharacterized protein</fullName>
    </submittedName>
</protein>
<evidence type="ECO:0000256" key="1">
    <source>
        <dbReference type="SAM" id="Phobius"/>
    </source>
</evidence>
<gene>
    <name evidence="2" type="ORF">FIBSPDRAFT_370112</name>
</gene>
<keyword evidence="3" id="KW-1185">Reference proteome</keyword>
<organism evidence="2 3">
    <name type="scientific">Athelia psychrophila</name>
    <dbReference type="NCBI Taxonomy" id="1759441"/>
    <lineage>
        <taxon>Eukaryota</taxon>
        <taxon>Fungi</taxon>
        <taxon>Dikarya</taxon>
        <taxon>Basidiomycota</taxon>
        <taxon>Agaricomycotina</taxon>
        <taxon>Agaricomycetes</taxon>
        <taxon>Agaricomycetidae</taxon>
        <taxon>Atheliales</taxon>
        <taxon>Atheliaceae</taxon>
        <taxon>Athelia</taxon>
    </lineage>
</organism>
<dbReference type="Proteomes" id="UP000076532">
    <property type="component" value="Unassembled WGS sequence"/>
</dbReference>
<proteinExistence type="predicted"/>
<evidence type="ECO:0000313" key="2">
    <source>
        <dbReference type="EMBL" id="KZP05020.1"/>
    </source>
</evidence>
<keyword evidence="1" id="KW-0812">Transmembrane</keyword>
<sequence>MPFSSTLRLSIRAKLAAATNTILRLFIAALSCILSLSGHWGRDGTWMALGGTGTVSLARAFTGMGTLILARADTYWHGCTGVSMDTGVWNTLMQSDMGAGARAWVYQALERAWSKVQMGSGHGSTAYYERECGKYACTMHFSGIYSGTTYIFCTHCRLLLMVIIYLIFRSEARVSASVFLISVVLARWSCAEDPRAPLSVLPSNFGFCASLF</sequence>
<accession>A0A167VHI2</accession>
<dbReference type="AlphaFoldDB" id="A0A167VHI2"/>
<feature type="transmembrane region" description="Helical" evidence="1">
    <location>
        <begin position="149"/>
        <end position="168"/>
    </location>
</feature>